<evidence type="ECO:0000313" key="2">
    <source>
        <dbReference type="Proteomes" id="UP001148189"/>
    </source>
</evidence>
<name>A0ABT5NB57_9PSED</name>
<accession>A0ABT5NB57</accession>
<proteinExistence type="predicted"/>
<dbReference type="RefSeq" id="WP_273865523.1">
    <property type="nucleotide sequence ID" value="NZ_JAMDHD010000014.1"/>
</dbReference>
<comment type="caution">
    <text evidence="1">The sequence shown here is derived from an EMBL/GenBank/DDBJ whole genome shotgun (WGS) entry which is preliminary data.</text>
</comment>
<sequence>MDRERRDKNGSNIKSFLSSTYSLSIRENMKLSAGEWLLGIHRQINKSVLAKKGRNWREDGISERILEDLVDKFPLVEVDAPLGVQTIAWDAFKLSGTPENRAGDIAVIVKFSYPNGTEREGVAFLEAKRTYTKSGEFDQLSTEQLERHLTFTHAHRTLLYDYQSTEGHFHNLELQYYCTACHTEDFLENYASTLSTEQAISLDDKSRNLLNWSLPLSYILITRYLKGFELDYNPDAVDMAKGFLDLNERGGINFLLVAHVSFDPELTPEPRQILINSHYQRIEPKQRSNDVDSGYSV</sequence>
<dbReference type="Proteomes" id="UP001148189">
    <property type="component" value="Unassembled WGS sequence"/>
</dbReference>
<protein>
    <submittedName>
        <fullName evidence="1">Uncharacterized protein</fullName>
    </submittedName>
</protein>
<evidence type="ECO:0000313" key="1">
    <source>
        <dbReference type="EMBL" id="MDD0985062.1"/>
    </source>
</evidence>
<reference evidence="1" key="1">
    <citation type="submission" date="2022-05" db="EMBL/GenBank/DDBJ databases">
        <title>Novel Pseudomonas spp. Isolated from a Rainbow Trout Aquaculture Facility.</title>
        <authorList>
            <person name="Testerman T."/>
            <person name="Graf J."/>
        </authorList>
    </citation>
    <scope>NUCLEOTIDE SEQUENCE</scope>
    <source>
        <strain evidence="1">ID1050</strain>
    </source>
</reference>
<organism evidence="1 2">
    <name type="scientific">Pseudomonas shahriarae</name>
    <dbReference type="NCBI Taxonomy" id="2745512"/>
    <lineage>
        <taxon>Bacteria</taxon>
        <taxon>Pseudomonadati</taxon>
        <taxon>Pseudomonadota</taxon>
        <taxon>Gammaproteobacteria</taxon>
        <taxon>Pseudomonadales</taxon>
        <taxon>Pseudomonadaceae</taxon>
        <taxon>Pseudomonas</taxon>
    </lineage>
</organism>
<keyword evidence="2" id="KW-1185">Reference proteome</keyword>
<gene>
    <name evidence="1" type="ORF">M5G21_08820</name>
</gene>
<dbReference type="EMBL" id="JAMDHD010000014">
    <property type="protein sequence ID" value="MDD0985062.1"/>
    <property type="molecule type" value="Genomic_DNA"/>
</dbReference>